<name>A0A426Z397_ENSVE</name>
<evidence type="ECO:0000313" key="2">
    <source>
        <dbReference type="Proteomes" id="UP000287651"/>
    </source>
</evidence>
<evidence type="ECO:0000313" key="1">
    <source>
        <dbReference type="EMBL" id="RRT58450.1"/>
    </source>
</evidence>
<proteinExistence type="predicted"/>
<dbReference type="Proteomes" id="UP000287651">
    <property type="component" value="Unassembled WGS sequence"/>
</dbReference>
<sequence>LLRLGAPSTHIWVKSYGAGKASQALSITPFTISSKGSYYPTNTRVQKDIMNNNIAHIGSTCETTKCTYANMEQHDNFITDSGMQIKKGL</sequence>
<organism evidence="1 2">
    <name type="scientific">Ensete ventricosum</name>
    <name type="common">Abyssinian banana</name>
    <name type="synonym">Musa ensete</name>
    <dbReference type="NCBI Taxonomy" id="4639"/>
    <lineage>
        <taxon>Eukaryota</taxon>
        <taxon>Viridiplantae</taxon>
        <taxon>Streptophyta</taxon>
        <taxon>Embryophyta</taxon>
        <taxon>Tracheophyta</taxon>
        <taxon>Spermatophyta</taxon>
        <taxon>Magnoliopsida</taxon>
        <taxon>Liliopsida</taxon>
        <taxon>Zingiberales</taxon>
        <taxon>Musaceae</taxon>
        <taxon>Ensete</taxon>
    </lineage>
</organism>
<gene>
    <name evidence="1" type="ORF">B296_00018140</name>
</gene>
<reference evidence="1 2" key="1">
    <citation type="journal article" date="2014" name="Agronomy (Basel)">
        <title>A Draft Genome Sequence for Ensete ventricosum, the Drought-Tolerant Tree Against Hunger.</title>
        <authorList>
            <person name="Harrison J."/>
            <person name="Moore K.A."/>
            <person name="Paszkiewicz K."/>
            <person name="Jones T."/>
            <person name="Grant M."/>
            <person name="Ambacheew D."/>
            <person name="Muzemil S."/>
            <person name="Studholme D.J."/>
        </authorList>
    </citation>
    <scope>NUCLEOTIDE SEQUENCE [LARGE SCALE GENOMIC DNA]</scope>
</reference>
<dbReference type="AlphaFoldDB" id="A0A426Z397"/>
<comment type="caution">
    <text evidence="1">The sequence shown here is derived from an EMBL/GenBank/DDBJ whole genome shotgun (WGS) entry which is preliminary data.</text>
</comment>
<feature type="non-terminal residue" evidence="1">
    <location>
        <position position="1"/>
    </location>
</feature>
<accession>A0A426Z397</accession>
<dbReference type="EMBL" id="AMZH03008676">
    <property type="protein sequence ID" value="RRT58450.1"/>
    <property type="molecule type" value="Genomic_DNA"/>
</dbReference>
<protein>
    <submittedName>
        <fullName evidence="1">Uncharacterized protein</fullName>
    </submittedName>
</protein>